<name>A0ABQ5BPZ8_9ASTR</name>
<evidence type="ECO:0000313" key="2">
    <source>
        <dbReference type="EMBL" id="GJT16796.1"/>
    </source>
</evidence>
<organism evidence="2 3">
    <name type="scientific">Tanacetum coccineum</name>
    <dbReference type="NCBI Taxonomy" id="301880"/>
    <lineage>
        <taxon>Eukaryota</taxon>
        <taxon>Viridiplantae</taxon>
        <taxon>Streptophyta</taxon>
        <taxon>Embryophyta</taxon>
        <taxon>Tracheophyta</taxon>
        <taxon>Spermatophyta</taxon>
        <taxon>Magnoliopsida</taxon>
        <taxon>eudicotyledons</taxon>
        <taxon>Gunneridae</taxon>
        <taxon>Pentapetalae</taxon>
        <taxon>asterids</taxon>
        <taxon>campanulids</taxon>
        <taxon>Asterales</taxon>
        <taxon>Asteraceae</taxon>
        <taxon>Asteroideae</taxon>
        <taxon>Anthemideae</taxon>
        <taxon>Anthemidinae</taxon>
        <taxon>Tanacetum</taxon>
    </lineage>
</organism>
<evidence type="ECO:0000256" key="1">
    <source>
        <dbReference type="SAM" id="MobiDB-lite"/>
    </source>
</evidence>
<feature type="region of interest" description="Disordered" evidence="1">
    <location>
        <begin position="121"/>
        <end position="185"/>
    </location>
</feature>
<dbReference type="EMBL" id="BQNB010013505">
    <property type="protein sequence ID" value="GJT16796.1"/>
    <property type="molecule type" value="Genomic_DNA"/>
</dbReference>
<accession>A0ABQ5BPZ8</accession>
<reference evidence="2" key="2">
    <citation type="submission" date="2022-01" db="EMBL/GenBank/DDBJ databases">
        <authorList>
            <person name="Yamashiro T."/>
            <person name="Shiraishi A."/>
            <person name="Satake H."/>
            <person name="Nakayama K."/>
        </authorList>
    </citation>
    <scope>NUCLEOTIDE SEQUENCE</scope>
</reference>
<evidence type="ECO:0000313" key="3">
    <source>
        <dbReference type="Proteomes" id="UP001151760"/>
    </source>
</evidence>
<reference evidence="2" key="1">
    <citation type="journal article" date="2022" name="Int. J. Mol. Sci.">
        <title>Draft Genome of Tanacetum Coccineum: Genomic Comparison of Closely Related Tanacetum-Family Plants.</title>
        <authorList>
            <person name="Yamashiro T."/>
            <person name="Shiraishi A."/>
            <person name="Nakayama K."/>
            <person name="Satake H."/>
        </authorList>
    </citation>
    <scope>NUCLEOTIDE SEQUENCE</scope>
</reference>
<gene>
    <name evidence="2" type="ORF">Tco_0875502</name>
</gene>
<sequence>MYNKENVYYVALLWEDFMYQADNREISSARKEHMPYLRFTKVIIGHFISKYKTISMRNRINLHTICDASLLGTLKFVSKTQDYQQYEALIPDDMINQDVKDSKAYKTYYDIATGKATPKKARNFKKVASPSRKLSPDLEEEPAEKPKRAKKPAKKSTTVPTSGVAIRDTTSESMRKKKTPAKVDRAKGMDLLSNVTLLKATQLKKTLKKNKLESHKLHASGSGDGVGSQPKVPDEQEDKTTGTDEGTGTKPGVPDVPKYLSESENES</sequence>
<feature type="compositionally biased region" description="Basic and acidic residues" evidence="1">
    <location>
        <begin position="232"/>
        <end position="242"/>
    </location>
</feature>
<comment type="caution">
    <text evidence="2">The sequence shown here is derived from an EMBL/GenBank/DDBJ whole genome shotgun (WGS) entry which is preliminary data.</text>
</comment>
<protein>
    <submittedName>
        <fullName evidence="2">Uncharacterized protein</fullName>
    </submittedName>
</protein>
<dbReference type="Proteomes" id="UP001151760">
    <property type="component" value="Unassembled WGS sequence"/>
</dbReference>
<keyword evidence="3" id="KW-1185">Reference proteome</keyword>
<proteinExistence type="predicted"/>
<feature type="region of interest" description="Disordered" evidence="1">
    <location>
        <begin position="208"/>
        <end position="267"/>
    </location>
</feature>